<evidence type="ECO:0000259" key="10">
    <source>
        <dbReference type="Pfam" id="PF00940"/>
    </source>
</evidence>
<keyword evidence="4 8" id="KW-0808">Transferase</keyword>
<keyword evidence="9" id="KW-0175">Coiled coil</keyword>
<proteinExistence type="inferred from homology"/>
<evidence type="ECO:0000256" key="7">
    <source>
        <dbReference type="ARBA" id="ARBA00048552"/>
    </source>
</evidence>
<dbReference type="PROSITE" id="PS00489">
    <property type="entry name" value="RNA_POL_PHAGE_2"/>
    <property type="match status" value="1"/>
</dbReference>
<evidence type="ECO:0000256" key="9">
    <source>
        <dbReference type="SAM" id="Coils"/>
    </source>
</evidence>
<geneLocation type="mitochondrion" evidence="11"/>
<keyword evidence="5 8" id="KW-0548">Nucleotidyltransferase</keyword>
<dbReference type="Gene3D" id="1.10.150.20">
    <property type="entry name" value="5' to 3' exonuclease, C-terminal subdomain"/>
    <property type="match status" value="1"/>
</dbReference>
<evidence type="ECO:0000256" key="6">
    <source>
        <dbReference type="ARBA" id="ARBA00023163"/>
    </source>
</evidence>
<dbReference type="GO" id="GO:0001018">
    <property type="term" value="F:mitochondrial promoter sequence-specific DNA binding"/>
    <property type="evidence" value="ECO:0007669"/>
    <property type="project" value="TreeGrafter"/>
</dbReference>
<comment type="similarity">
    <text evidence="1 8">Belongs to the phage and mitochondrial RNA polymerase family.</text>
</comment>
<sequence>MKNNFYLIANFARSFDIFHYNSNIPHLVSSIFYTEELKREKFENIPLDKDRNLNIIYIKDSDINNLSLTKPRDHINIIEIPKIYLLKEILNSDENNEIDPKLLNKLRGQKVFKEIIDSLLSDYQNFDKIKNINLNQYIFIFENLNWFTVQLIFKNLNIVLSGGTLNKRHIVSTTNFNLIKFLISLDFKDKDIYNSFSHFYKYESSKEINLNKNQILNMDKALMLKIIKDLNNLISSEVNTDLNTTKKEINTLTQNVINLEQEKLEFKNKKIQLNKNLKDSKKLISLDKSIESLNTRIKALEETLLNFENLIKYFYNREEVTSKLNFDELRELYIEDYLNLRTNHLKKKIKESFQTNHKKINKIKNPTPNYSNLRRFSSWTSLLKKNIININNIQERKFSTSKLNLNIESSNSKFFTDKKFNLNDINSRNLFLNYLDEIIKDAHLDPIGSQNKLETKWTEYYLEKSNSFEKTSKYNFKTVINKSLETLNLKNKTKTFKKKFPLFYDKITKDHLIISYSIITTFYEKLGFTAIAFKLANDILFNIYAEEWKTNIKDKYIPFQMFLSAKGINDITKLNLGNFFIEIFCSKPTNLFERVYKETDSLDNLEFSENDLAKLVVNEEYLDFINKNFILYNHSLPMLCKPNLWNEKEYGGFLDNKEKMNSVITGSIHQNHSVESKDELYKSINKLNSVKLKINNELLTYLESEGLYILNYYFKNKIKDQTDYNQNLITLKLANSYSKYQNPIYISCNADWRGRIYTQSFYLSYQGGDLSSSLINLFEGNSLNESGLNYFYIYGANCHNENDLSKESFDSRINWVKTNYDKIINLNKDLILKADNLFLFTSFCLNMKKIHEDKNTKIYMPIYLDATCSGIQHVSSLILDLDSGKKVNLTSQTKDQKVGDIYTELLKPINLAINQKGIENPEKYPEFRHIKLKRKNIKTPIMTKIYNVTVIGIADQLRNSFEKVKINNNTYYKVPSSNGSVRISYLDTFEIAQIINNEIFKNLPSLKTVYDYFKSIVKICLMFSIPISWFTPSGVKITQSYTRSIQNKVSISFKNKTKSAILREFTGIIDNKKQAQAIIPNIIRSLDASHLMNILNSKELVNYPLLTIHDCFGSHPNNIKLLKNIVILEFINLYANESFLLLFHQRIIQNFKDNQFEFFEDETKQLVIVNPNNKKKIKKVYFPELPKLGKLNLKDILKSEYIIT</sequence>
<protein>
    <recommendedName>
        <fullName evidence="2 8">DNA-directed RNA polymerase</fullName>
        <ecNumber evidence="2 8">2.7.7.6</ecNumber>
    </recommendedName>
</protein>
<evidence type="ECO:0000256" key="4">
    <source>
        <dbReference type="ARBA" id="ARBA00022679"/>
    </source>
</evidence>
<dbReference type="OrthoDB" id="3269740at2759"/>
<evidence type="ECO:0000256" key="8">
    <source>
        <dbReference type="RuleBase" id="RU003805"/>
    </source>
</evidence>
<dbReference type="AlphaFoldDB" id="A7KCS0"/>
<dbReference type="PROSITE" id="PS00900">
    <property type="entry name" value="RNA_POL_PHAGE_1"/>
    <property type="match status" value="1"/>
</dbReference>
<keyword evidence="6 8" id="KW-0804">Transcription</keyword>
<dbReference type="RefSeq" id="YP_001504342.1">
    <property type="nucleotide sequence ID" value="NC_009905.1"/>
</dbReference>
<reference evidence="11" key="2">
    <citation type="journal article" date="2008" name="FEMS Microbiol. Lett.">
        <title>The mitochondrial genome of the Basidiomycete fungus Pleurotus ostreatus (oyster mushroom).</title>
        <authorList>
            <person name="Wang Y."/>
            <person name="Zeng F."/>
            <person name="Hon C.C."/>
            <person name="Zhang Y."/>
            <person name="Leung F.C."/>
        </authorList>
    </citation>
    <scope>NUCLEOTIDE SEQUENCE</scope>
    <source>
        <strain evidence="11">P51</strain>
    </source>
</reference>
<comment type="catalytic activity">
    <reaction evidence="7 8">
        <text>RNA(n) + a ribonucleoside 5'-triphosphate = RNA(n+1) + diphosphate</text>
        <dbReference type="Rhea" id="RHEA:21248"/>
        <dbReference type="Rhea" id="RHEA-COMP:14527"/>
        <dbReference type="Rhea" id="RHEA-COMP:17342"/>
        <dbReference type="ChEBI" id="CHEBI:33019"/>
        <dbReference type="ChEBI" id="CHEBI:61557"/>
        <dbReference type="ChEBI" id="CHEBI:140395"/>
        <dbReference type="EC" id="2.7.7.6"/>
    </reaction>
</comment>
<feature type="coiled-coil region" evidence="9">
    <location>
        <begin position="242"/>
        <end position="310"/>
    </location>
</feature>
<keyword evidence="11" id="KW-0496">Mitochondrion</keyword>
<dbReference type="GO" id="GO:0003899">
    <property type="term" value="F:DNA-directed RNA polymerase activity"/>
    <property type="evidence" value="ECO:0007669"/>
    <property type="project" value="UniProtKB-EC"/>
</dbReference>
<keyword evidence="3 8" id="KW-0240">DNA-directed RNA polymerase</keyword>
<dbReference type="PANTHER" id="PTHR10102">
    <property type="entry name" value="DNA-DIRECTED RNA POLYMERASE, MITOCHONDRIAL"/>
    <property type="match status" value="1"/>
</dbReference>
<dbReference type="SUPFAM" id="SSF56672">
    <property type="entry name" value="DNA/RNA polymerases"/>
    <property type="match status" value="1"/>
</dbReference>
<dbReference type="GO" id="GO:0006390">
    <property type="term" value="P:mitochondrial transcription"/>
    <property type="evidence" value="ECO:0007669"/>
    <property type="project" value="TreeGrafter"/>
</dbReference>
<dbReference type="GO" id="GO:0034245">
    <property type="term" value="C:mitochondrial DNA-directed RNA polymerase complex"/>
    <property type="evidence" value="ECO:0007669"/>
    <property type="project" value="TreeGrafter"/>
</dbReference>
<dbReference type="InterPro" id="IPR046950">
    <property type="entry name" value="DNA-dir_Rpol_C_phage-type"/>
</dbReference>
<comment type="function">
    <text evidence="8">DNA-dependent RNA polymerase catalyzes the transcription of DNA into RNA using the four ribonucleoside triphosphates as substrates.</text>
</comment>
<dbReference type="Pfam" id="PF00940">
    <property type="entry name" value="RNA_pol"/>
    <property type="match status" value="1"/>
</dbReference>
<dbReference type="InterPro" id="IPR002092">
    <property type="entry name" value="DNA-dir_Rpol_phage-type"/>
</dbReference>
<evidence type="ECO:0000313" key="11">
    <source>
        <dbReference type="EMBL" id="ABM67601.1"/>
    </source>
</evidence>
<dbReference type="VEuPathDB" id="FungiDB:PLEOSDRAFT_1047914"/>
<evidence type="ECO:0000256" key="1">
    <source>
        <dbReference type="ARBA" id="ARBA00009493"/>
    </source>
</evidence>
<evidence type="ECO:0000256" key="3">
    <source>
        <dbReference type="ARBA" id="ARBA00022478"/>
    </source>
</evidence>
<name>A7KCS0_PLEOS</name>
<dbReference type="EC" id="2.7.7.6" evidence="2 8"/>
<dbReference type="Gene3D" id="1.10.287.280">
    <property type="match status" value="1"/>
</dbReference>
<evidence type="ECO:0000256" key="2">
    <source>
        <dbReference type="ARBA" id="ARBA00012418"/>
    </source>
</evidence>
<dbReference type="PANTHER" id="PTHR10102:SF0">
    <property type="entry name" value="DNA-DIRECTED RNA POLYMERASE, MITOCHONDRIAL"/>
    <property type="match status" value="1"/>
</dbReference>
<dbReference type="InterPro" id="IPR043502">
    <property type="entry name" value="DNA/RNA_pol_sf"/>
</dbReference>
<feature type="domain" description="DNA-directed RNA polymerase C-terminal" evidence="10">
    <location>
        <begin position="782"/>
        <end position="1203"/>
    </location>
</feature>
<dbReference type="EMBL" id="EF204913">
    <property type="protein sequence ID" value="ABM67601.1"/>
    <property type="molecule type" value="Genomic_DNA"/>
</dbReference>
<reference evidence="11" key="1">
    <citation type="submission" date="2007-01" db="EMBL/GenBank/DDBJ databases">
        <authorList>
            <person name="Zeng F.Y."/>
            <person name="Wang Y."/>
            <person name="Leung F.C."/>
        </authorList>
    </citation>
    <scope>NUCLEOTIDE SEQUENCE</scope>
    <source>
        <strain evidence="11">P51</strain>
    </source>
</reference>
<dbReference type="VEuPathDB" id="FungiDB:TMP_postPC9_2"/>
<evidence type="ECO:0000256" key="5">
    <source>
        <dbReference type="ARBA" id="ARBA00022695"/>
    </source>
</evidence>
<accession>A7KCS0</accession>
<organism evidence="11">
    <name type="scientific">Pleurotus ostreatus</name>
    <name type="common">Oyster mushroom</name>
    <name type="synonym">White-rot fungus</name>
    <dbReference type="NCBI Taxonomy" id="5322"/>
    <lineage>
        <taxon>Eukaryota</taxon>
        <taxon>Fungi</taxon>
        <taxon>Dikarya</taxon>
        <taxon>Basidiomycota</taxon>
        <taxon>Agaricomycotina</taxon>
        <taxon>Agaricomycetes</taxon>
        <taxon>Agaricomycetidae</taxon>
        <taxon>Agaricales</taxon>
        <taxon>Pleurotineae</taxon>
        <taxon>Pleurotaceae</taxon>
        <taxon>Pleurotus</taxon>
    </lineage>
</organism>